<organism evidence="2 3">
    <name type="scientific">Ignelater luminosus</name>
    <name type="common">Cucubano</name>
    <name type="synonym">Pyrophorus luminosus</name>
    <dbReference type="NCBI Taxonomy" id="2038154"/>
    <lineage>
        <taxon>Eukaryota</taxon>
        <taxon>Metazoa</taxon>
        <taxon>Ecdysozoa</taxon>
        <taxon>Arthropoda</taxon>
        <taxon>Hexapoda</taxon>
        <taxon>Insecta</taxon>
        <taxon>Pterygota</taxon>
        <taxon>Neoptera</taxon>
        <taxon>Endopterygota</taxon>
        <taxon>Coleoptera</taxon>
        <taxon>Polyphaga</taxon>
        <taxon>Elateriformia</taxon>
        <taxon>Elateroidea</taxon>
        <taxon>Elateridae</taxon>
        <taxon>Agrypninae</taxon>
        <taxon>Pyrophorini</taxon>
        <taxon>Ignelater</taxon>
    </lineage>
</organism>
<dbReference type="GO" id="GO:0005615">
    <property type="term" value="C:extracellular space"/>
    <property type="evidence" value="ECO:0007669"/>
    <property type="project" value="TreeGrafter"/>
</dbReference>
<accession>A0A8K0DDB2</accession>
<dbReference type="AlphaFoldDB" id="A0A8K0DDB2"/>
<reference evidence="2" key="1">
    <citation type="submission" date="2019-08" db="EMBL/GenBank/DDBJ databases">
        <title>The genome of the North American firefly Photinus pyralis.</title>
        <authorList>
            <consortium name="Photinus pyralis genome working group"/>
            <person name="Fallon T.R."/>
            <person name="Sander Lower S.E."/>
            <person name="Weng J.-K."/>
        </authorList>
    </citation>
    <scope>NUCLEOTIDE SEQUENCE</scope>
    <source>
        <strain evidence="2">TRF0915ILg1</strain>
        <tissue evidence="2">Whole body</tissue>
    </source>
</reference>
<dbReference type="PANTHER" id="PTHR11008:SF14">
    <property type="entry name" value="CIRCADIAN CLOCK-CONTROLLED PROTEIN-LIKE PROTEIN"/>
    <property type="match status" value="1"/>
</dbReference>
<dbReference type="InterPro" id="IPR010562">
    <property type="entry name" value="Haemolymph_juvenile_hormone-bd"/>
</dbReference>
<feature type="chain" id="PRO_5035460948" evidence="1">
    <location>
        <begin position="20"/>
        <end position="222"/>
    </location>
</feature>
<keyword evidence="1" id="KW-0732">Signal</keyword>
<dbReference type="SMART" id="SM00700">
    <property type="entry name" value="JHBP"/>
    <property type="match status" value="1"/>
</dbReference>
<gene>
    <name evidence="2" type="ORF">ILUMI_04933</name>
</gene>
<protein>
    <submittedName>
        <fullName evidence="2">Uncharacterized protein</fullName>
    </submittedName>
</protein>
<dbReference type="PANTHER" id="PTHR11008">
    <property type="entry name" value="PROTEIN TAKEOUT-LIKE PROTEIN"/>
    <property type="match status" value="1"/>
</dbReference>
<keyword evidence="3" id="KW-1185">Reference proteome</keyword>
<name>A0A8K0DDB2_IGNLU</name>
<evidence type="ECO:0000313" key="2">
    <source>
        <dbReference type="EMBL" id="KAF2901251.1"/>
    </source>
</evidence>
<dbReference type="Pfam" id="PF06585">
    <property type="entry name" value="JHBP"/>
    <property type="match status" value="1"/>
</dbReference>
<comment type="caution">
    <text evidence="2">The sequence shown here is derived from an EMBL/GenBank/DDBJ whole genome shotgun (WGS) entry which is preliminary data.</text>
</comment>
<dbReference type="EMBL" id="VTPC01001755">
    <property type="protein sequence ID" value="KAF2901251.1"/>
    <property type="molecule type" value="Genomic_DNA"/>
</dbReference>
<evidence type="ECO:0000256" key="1">
    <source>
        <dbReference type="SAM" id="SignalP"/>
    </source>
</evidence>
<dbReference type="Proteomes" id="UP000801492">
    <property type="component" value="Unassembled WGS sequence"/>
</dbReference>
<proteinExistence type="predicted"/>
<evidence type="ECO:0000313" key="3">
    <source>
        <dbReference type="Proteomes" id="UP000801492"/>
    </source>
</evidence>
<sequence>MKSAICLFVIACVLGKALCALLLANGDSQLNISAMDSYIIPLSVYNLTTDGFATLFLAAKLENTKFEDVGKIKVNDAKLNVDNLVVDVDVFHPKLTIQTEFEVTGKLFELPVYTKGSFKGKFIDVNSHYKIQLEISERNGSRFFTIKDLMVNLAIGDGSMSISAKDPEQQRLADLLQNLFNENAKEYLKELSPAFSYHGEVYYQPIVEKLIFFIQPDEILPK</sequence>
<dbReference type="InterPro" id="IPR038606">
    <property type="entry name" value="To_sf"/>
</dbReference>
<dbReference type="Gene3D" id="3.15.10.30">
    <property type="entry name" value="Haemolymph juvenile hormone binding protein"/>
    <property type="match status" value="1"/>
</dbReference>
<feature type="signal peptide" evidence="1">
    <location>
        <begin position="1"/>
        <end position="19"/>
    </location>
</feature>